<dbReference type="VEuPathDB" id="FungiDB:MELLADRAFT_85814"/>
<dbReference type="KEGG" id="mlr:MELLADRAFT_85814"/>
<organism evidence="3">
    <name type="scientific">Melampsora larici-populina (strain 98AG31 / pathotype 3-4-7)</name>
    <name type="common">Poplar leaf rust fungus</name>
    <dbReference type="NCBI Taxonomy" id="747676"/>
    <lineage>
        <taxon>Eukaryota</taxon>
        <taxon>Fungi</taxon>
        <taxon>Dikarya</taxon>
        <taxon>Basidiomycota</taxon>
        <taxon>Pucciniomycotina</taxon>
        <taxon>Pucciniomycetes</taxon>
        <taxon>Pucciniales</taxon>
        <taxon>Melampsoraceae</taxon>
        <taxon>Melampsora</taxon>
    </lineage>
</organism>
<evidence type="ECO:0000259" key="1">
    <source>
        <dbReference type="Pfam" id="PF14737"/>
    </source>
</evidence>
<dbReference type="eggNOG" id="ENOG502S1W1">
    <property type="taxonomic scope" value="Eukaryota"/>
</dbReference>
<dbReference type="HOGENOM" id="CLU_006713_0_0_1"/>
<protein>
    <recommendedName>
        <fullName evidence="1">DUF4470 domain-containing protein</fullName>
    </recommendedName>
</protein>
<dbReference type="SUPFAM" id="SSF48452">
    <property type="entry name" value="TPR-like"/>
    <property type="match status" value="1"/>
</dbReference>
<dbReference type="STRING" id="747676.F4RJV8"/>
<dbReference type="EMBL" id="GL883104">
    <property type="protein sequence ID" value="EGG07380.1"/>
    <property type="molecule type" value="Genomic_DNA"/>
</dbReference>
<proteinExistence type="predicted"/>
<dbReference type="AlphaFoldDB" id="F4RJV8"/>
<accession>F4RJV8</accession>
<feature type="domain" description="DUF4470" evidence="1">
    <location>
        <begin position="132"/>
        <end position="217"/>
    </location>
</feature>
<evidence type="ECO:0000313" key="2">
    <source>
        <dbReference type="EMBL" id="EGG07380.1"/>
    </source>
</evidence>
<dbReference type="GeneID" id="18933966"/>
<dbReference type="OrthoDB" id="2423701at2759"/>
<gene>
    <name evidence="2" type="ORF">MELLADRAFT_85814</name>
</gene>
<dbReference type="Proteomes" id="UP000001072">
    <property type="component" value="Unassembled WGS sequence"/>
</dbReference>
<evidence type="ECO:0000313" key="3">
    <source>
        <dbReference type="Proteomes" id="UP000001072"/>
    </source>
</evidence>
<dbReference type="Pfam" id="PF14737">
    <property type="entry name" value="DUF4470"/>
    <property type="match status" value="1"/>
</dbReference>
<name>F4RJV8_MELLP</name>
<reference evidence="3" key="1">
    <citation type="journal article" date="2011" name="Proc. Natl. Acad. Sci. U.S.A.">
        <title>Obligate biotrophy features unraveled by the genomic analysis of rust fungi.</title>
        <authorList>
            <person name="Duplessis S."/>
            <person name="Cuomo C.A."/>
            <person name="Lin Y.-C."/>
            <person name="Aerts A."/>
            <person name="Tisserant E."/>
            <person name="Veneault-Fourrey C."/>
            <person name="Joly D.L."/>
            <person name="Hacquard S."/>
            <person name="Amselem J."/>
            <person name="Cantarel B.L."/>
            <person name="Chiu R."/>
            <person name="Coutinho P.M."/>
            <person name="Feau N."/>
            <person name="Field M."/>
            <person name="Frey P."/>
            <person name="Gelhaye E."/>
            <person name="Goldberg J."/>
            <person name="Grabherr M.G."/>
            <person name="Kodira C.D."/>
            <person name="Kohler A."/>
            <person name="Kuees U."/>
            <person name="Lindquist E.A."/>
            <person name="Lucas S.M."/>
            <person name="Mago R."/>
            <person name="Mauceli E."/>
            <person name="Morin E."/>
            <person name="Murat C."/>
            <person name="Pangilinan J.L."/>
            <person name="Park R."/>
            <person name="Pearson M."/>
            <person name="Quesneville H."/>
            <person name="Rouhier N."/>
            <person name="Sakthikumar S."/>
            <person name="Salamov A.A."/>
            <person name="Schmutz J."/>
            <person name="Selles B."/>
            <person name="Shapiro H."/>
            <person name="Tanguay P."/>
            <person name="Tuskan G.A."/>
            <person name="Henrissat B."/>
            <person name="Van de Peer Y."/>
            <person name="Rouze P."/>
            <person name="Ellis J.G."/>
            <person name="Dodds P.N."/>
            <person name="Schein J.E."/>
            <person name="Zhong S."/>
            <person name="Hamelin R.C."/>
            <person name="Grigoriev I.V."/>
            <person name="Szabo L.J."/>
            <person name="Martin F."/>
        </authorList>
    </citation>
    <scope>NUCLEOTIDE SEQUENCE [LARGE SCALE GENOMIC DNA]</scope>
    <source>
        <strain evidence="3">98AG31 / pathotype 3-4-7</strain>
    </source>
</reference>
<dbReference type="RefSeq" id="XP_007409287.1">
    <property type="nucleotide sequence ID" value="XM_007409225.1"/>
</dbReference>
<sequence length="743" mass="84156">MSSNVERGQDARLRGNAFYKAYQFSNAIKAYKVAAALTPSDPAPLSNLSAVTFETGDYEKSVQFSTDALALLAEEPDDDPRKQKLLTRLTKAKRYQSEPDDSIPKQSLRDTTLYLPRYRPSLTNDRAYYPIGHDDPESLYRPALERTTKDAKVVSFMFCGVGDARNMLQTILEYSPDPMKPYNSRKADQKLHMTILDVSQAIIARDLILFALLDDISLIMSMPDEEKLRPDNGNPYTIIETLDTISYFYMASVMPAYAWNRIRGIIQRLLDAFDNSKQPISWVHIPPAAQAAVRPSLEAWKRGPTECYSTKIFREATQEGYLQTRMGVMSMSGGMDLESQLSFSHLKFDQRAFKDMAIVLPDDDLLAQHDPQVVAIIEAYRKKVKGAQERLSSHIDKTWKPNITLVDVVFESENTKPGCQPRPDLGISPFQVLGSLMKDTAQAPAVLGLETLIMVAENYFMTMGGAIASLRDCMMVEVCVGEMADRLERIQYQILDRPTETKSNDFLLSSKWPHKYHMIHMSNVPDYVGGPFTAFLYAHWISNLIDSILSGVITTNARPPSRVVLTTGDVDTAHPTQSFCTKPWLMEFATLIGLWRSILPVGIVVPSAVPRVDDIMQYTVKFPGLKIWDARAPHSMLVFHNEQKFGELPKKLRSILINDINDNNSKSKALKDCVRCMSTFRWSFKAEEATFWISKDAFEEMKEWVVSVWRTDSWEQEGKGVKLGKSVVKTKCWGEWEDSLITM</sequence>
<dbReference type="InterPro" id="IPR027974">
    <property type="entry name" value="DUF4470"/>
</dbReference>
<dbReference type="InterPro" id="IPR011990">
    <property type="entry name" value="TPR-like_helical_dom_sf"/>
</dbReference>
<dbReference type="InParanoid" id="F4RJV8"/>
<dbReference type="Gene3D" id="1.25.40.10">
    <property type="entry name" value="Tetratricopeptide repeat domain"/>
    <property type="match status" value="1"/>
</dbReference>
<keyword evidence="3" id="KW-1185">Reference proteome</keyword>